<evidence type="ECO:0000313" key="3">
    <source>
        <dbReference type="Proteomes" id="UP000285961"/>
    </source>
</evidence>
<name>A0A419ES34_9BACT</name>
<protein>
    <recommendedName>
        <fullName evidence="1">Uroporphyrinogen decarboxylase (URO-D) domain-containing protein</fullName>
    </recommendedName>
</protein>
<reference evidence="2 3" key="1">
    <citation type="journal article" date="2017" name="ISME J.">
        <title>Energy and carbon metabolisms in a deep terrestrial subsurface fluid microbial community.</title>
        <authorList>
            <person name="Momper L."/>
            <person name="Jungbluth S.P."/>
            <person name="Lee M.D."/>
            <person name="Amend J.P."/>
        </authorList>
    </citation>
    <scope>NUCLEOTIDE SEQUENCE [LARGE SCALE GENOMIC DNA]</scope>
    <source>
        <strain evidence="2">SURF_17</strain>
    </source>
</reference>
<evidence type="ECO:0000259" key="1">
    <source>
        <dbReference type="Pfam" id="PF01208"/>
    </source>
</evidence>
<dbReference type="Gene3D" id="3.20.20.210">
    <property type="match status" value="1"/>
</dbReference>
<dbReference type="CDD" id="cd03465">
    <property type="entry name" value="URO-D_like"/>
    <property type="match status" value="1"/>
</dbReference>
<dbReference type="Pfam" id="PF01208">
    <property type="entry name" value="URO-D"/>
    <property type="match status" value="1"/>
</dbReference>
<feature type="domain" description="Uroporphyrinogen decarboxylase (URO-D)" evidence="1">
    <location>
        <begin position="6"/>
        <end position="334"/>
    </location>
</feature>
<dbReference type="SUPFAM" id="SSF51726">
    <property type="entry name" value="UROD/MetE-like"/>
    <property type="match status" value="1"/>
</dbReference>
<dbReference type="GO" id="GO:0006779">
    <property type="term" value="P:porphyrin-containing compound biosynthetic process"/>
    <property type="evidence" value="ECO:0007669"/>
    <property type="project" value="InterPro"/>
</dbReference>
<comment type="caution">
    <text evidence="2">The sequence shown here is derived from an EMBL/GenBank/DDBJ whole genome shotgun (WGS) entry which is preliminary data.</text>
</comment>
<dbReference type="AlphaFoldDB" id="A0A419ES34"/>
<dbReference type="InterPro" id="IPR038071">
    <property type="entry name" value="UROD/MetE-like_sf"/>
</dbReference>
<dbReference type="PANTHER" id="PTHR47099:SF1">
    <property type="entry name" value="METHYLCOBAMIDE:COM METHYLTRANSFERASE MTBA"/>
    <property type="match status" value="1"/>
</dbReference>
<dbReference type="EMBL" id="QZKI01000118">
    <property type="protein sequence ID" value="RJP66246.1"/>
    <property type="molecule type" value="Genomic_DNA"/>
</dbReference>
<sequence>MSTMTGRERLFATLMGKKPDRVPVSLPFGPYGTKLTGITLDEFNFDAQKRVACYLACYKAFRPDLIAGILDPLMFAESVGLKVEFVGGGYFVPEYPLKKKSKLAGLKLVSPSENPRVPYFLEVCRTLASELSDNVVSATIGGPWTLAMHMRGLEQLIYDTVDDPAFIHELLRFSTEIVKVYLDIVRQAGVGINLADPSAGCSVISPSIYREFAQPYETEVINHFKAQGTFLSLHICGLTDPIMTDMVATGARGISIDGPASLKKLVECAADDTIVIGNVPTELFLQGTKQEIEAAVKQCLATAAPRGHYILCSGCQIPLQASPEKVKQFTDAAAAFG</sequence>
<dbReference type="InterPro" id="IPR000257">
    <property type="entry name" value="Uroporphyrinogen_deCOase"/>
</dbReference>
<dbReference type="Proteomes" id="UP000285961">
    <property type="component" value="Unassembled WGS sequence"/>
</dbReference>
<dbReference type="GO" id="GO:0004853">
    <property type="term" value="F:uroporphyrinogen decarboxylase activity"/>
    <property type="evidence" value="ECO:0007669"/>
    <property type="project" value="InterPro"/>
</dbReference>
<gene>
    <name evidence="2" type="ORF">C4532_16295</name>
</gene>
<accession>A0A419ES34</accession>
<evidence type="ECO:0000313" key="2">
    <source>
        <dbReference type="EMBL" id="RJP66246.1"/>
    </source>
</evidence>
<dbReference type="PANTHER" id="PTHR47099">
    <property type="entry name" value="METHYLCOBAMIDE:COM METHYLTRANSFERASE MTBA"/>
    <property type="match status" value="1"/>
</dbReference>
<dbReference type="InterPro" id="IPR052024">
    <property type="entry name" value="Methanogen_methyltrans"/>
</dbReference>
<organism evidence="2 3">
    <name type="scientific">Candidatus Abyssobacteria bacterium SURF_17</name>
    <dbReference type="NCBI Taxonomy" id="2093361"/>
    <lineage>
        <taxon>Bacteria</taxon>
        <taxon>Pseudomonadati</taxon>
        <taxon>Candidatus Hydrogenedentota</taxon>
        <taxon>Candidatus Abyssobacteria</taxon>
    </lineage>
</organism>
<proteinExistence type="predicted"/>